<dbReference type="EMBL" id="GL883077">
    <property type="protein sequence ID" value="EGF93498.1"/>
    <property type="molecule type" value="Genomic_DNA"/>
</dbReference>
<dbReference type="Pfam" id="PF03486">
    <property type="entry name" value="HI0933_like"/>
    <property type="match status" value="1"/>
</dbReference>
<dbReference type="InterPro" id="IPR004792">
    <property type="entry name" value="BaiN-like"/>
</dbReference>
<gene>
    <name evidence="6" type="ORF">ABI_19380</name>
</gene>
<evidence type="ECO:0000259" key="5">
    <source>
        <dbReference type="Pfam" id="PF22780"/>
    </source>
</evidence>
<reference evidence="7" key="1">
    <citation type="submission" date="2011-03" db="EMBL/GenBank/DDBJ databases">
        <title>Draft genome sequence of Brevundimonas diminuta.</title>
        <authorList>
            <person name="Brown P.J.B."/>
            <person name="Buechlein A."/>
            <person name="Hemmerich C."/>
            <person name="Brun Y.V."/>
        </authorList>
    </citation>
    <scope>NUCLEOTIDE SEQUENCE [LARGE SCALE GENOMIC DNA]</scope>
    <source>
        <strain evidence="7">C19</strain>
    </source>
</reference>
<dbReference type="InterPro" id="IPR055178">
    <property type="entry name" value="RsdA/BaiN/AoA(So)-like_dom"/>
</dbReference>
<dbReference type="OrthoDB" id="5288829at2"/>
<dbReference type="InterPro" id="IPR022460">
    <property type="entry name" value="Flavoprotein_PP4765"/>
</dbReference>
<evidence type="ECO:0000313" key="7">
    <source>
        <dbReference type="Proteomes" id="UP000006512"/>
    </source>
</evidence>
<dbReference type="InterPro" id="IPR036188">
    <property type="entry name" value="FAD/NAD-bd_sf"/>
</dbReference>
<dbReference type="PRINTS" id="PR00419">
    <property type="entry name" value="ADXRDTASE"/>
</dbReference>
<evidence type="ECO:0000313" key="6">
    <source>
        <dbReference type="EMBL" id="EGF93498.1"/>
    </source>
</evidence>
<dbReference type="NCBIfam" id="TIGR00275">
    <property type="entry name" value="aminoacetone oxidase family FAD-binding enzyme"/>
    <property type="match status" value="1"/>
</dbReference>
<dbReference type="Gene3D" id="1.10.8.260">
    <property type="entry name" value="HI0933 insert domain-like"/>
    <property type="match status" value="1"/>
</dbReference>
<dbReference type="Proteomes" id="UP000006512">
    <property type="component" value="Unassembled WGS sequence"/>
</dbReference>
<dbReference type="eggNOG" id="COG2081">
    <property type="taxonomic scope" value="Bacteria"/>
</dbReference>
<organism evidence="6 7">
    <name type="scientific">Asticcacaulis biprosthecium C19</name>
    <dbReference type="NCBI Taxonomy" id="715226"/>
    <lineage>
        <taxon>Bacteria</taxon>
        <taxon>Pseudomonadati</taxon>
        <taxon>Pseudomonadota</taxon>
        <taxon>Alphaproteobacteria</taxon>
        <taxon>Caulobacterales</taxon>
        <taxon>Caulobacteraceae</taxon>
        <taxon>Asticcacaulis</taxon>
    </lineage>
</organism>
<dbReference type="PANTHER" id="PTHR42887">
    <property type="entry name" value="OS12G0638800 PROTEIN"/>
    <property type="match status" value="1"/>
</dbReference>
<name>F4QLK0_9CAUL</name>
<evidence type="ECO:0000256" key="1">
    <source>
        <dbReference type="ARBA" id="ARBA00001974"/>
    </source>
</evidence>
<feature type="domain" description="RsdA/BaiN/AoA(So)-like Rossmann fold-like" evidence="4">
    <location>
        <begin position="2"/>
        <end position="379"/>
    </location>
</feature>
<feature type="domain" description="RsdA/BaiN/AoA(So)-like insert" evidence="5">
    <location>
        <begin position="188"/>
        <end position="296"/>
    </location>
</feature>
<comment type="cofactor">
    <cofactor evidence="1">
        <name>FAD</name>
        <dbReference type="ChEBI" id="CHEBI:57692"/>
    </cofactor>
</comment>
<dbReference type="Pfam" id="PF22780">
    <property type="entry name" value="HI0933_like_1st"/>
    <property type="match status" value="1"/>
</dbReference>
<evidence type="ECO:0000256" key="3">
    <source>
        <dbReference type="ARBA" id="ARBA00022827"/>
    </source>
</evidence>
<evidence type="ECO:0000259" key="4">
    <source>
        <dbReference type="Pfam" id="PF03486"/>
    </source>
</evidence>
<dbReference type="NCBIfam" id="TIGR03862">
    <property type="entry name" value="flavo_PP4765"/>
    <property type="match status" value="1"/>
</dbReference>
<protein>
    <submittedName>
        <fullName evidence="6">FAD dependent oxidoreductase family protein</fullName>
    </submittedName>
</protein>
<dbReference type="SUPFAM" id="SSF160996">
    <property type="entry name" value="HI0933 insert domain-like"/>
    <property type="match status" value="1"/>
</dbReference>
<keyword evidence="2" id="KW-0285">Flavoprotein</keyword>
<keyword evidence="7" id="KW-1185">Reference proteome</keyword>
<dbReference type="SUPFAM" id="SSF51905">
    <property type="entry name" value="FAD/NAD(P)-binding domain"/>
    <property type="match status" value="1"/>
</dbReference>
<dbReference type="AlphaFoldDB" id="F4QLK0"/>
<dbReference type="HOGENOM" id="CLU_025174_1_0_5"/>
<dbReference type="PANTHER" id="PTHR42887:SF1">
    <property type="entry name" value="BLR3961 PROTEIN"/>
    <property type="match status" value="1"/>
</dbReference>
<dbReference type="InterPro" id="IPR057661">
    <property type="entry name" value="RsdA/BaiN/AoA(So)_Rossmann"/>
</dbReference>
<keyword evidence="3" id="KW-0274">FAD</keyword>
<dbReference type="RefSeq" id="WP_006272696.1">
    <property type="nucleotide sequence ID" value="NZ_GL883077.1"/>
</dbReference>
<dbReference type="Gene3D" id="2.40.30.10">
    <property type="entry name" value="Translation factors"/>
    <property type="match status" value="1"/>
</dbReference>
<proteinExistence type="predicted"/>
<dbReference type="Gene3D" id="3.50.50.60">
    <property type="entry name" value="FAD/NAD(P)-binding domain"/>
    <property type="match status" value="1"/>
</dbReference>
<sequence length="386" mass="40858">MQVVVIGAGPAGLMSAEVLSAAGLSVAVYDRMPSPARKFLMAGRGGLNLTHSEPFERFVARYGKAAARLRPSLESFTPADLRAWADGLGAETFVGSSGRIFPKAMKASPVLRDWLKRLENQGVEMHLRHDWRGWDGGKLMFERDGKSVFIQPDATILALGGASWPRLGGDGGWKPLLESAGVAVKPFQPSNVGFNVSWTPMFAERNAGTPLKTIALTFAGKTVRGEIMLTRHGVEGGAIYALSAALRDAIVRNGHADLVIDLRPDLSAGQVISKLGRASPKDSLSNRLRKTLGLTPAAIALMHETGATDVKAVTLRLTGVQGLDRAISSAGGIALDAVTDTFELKSLPGVYAVGEMLDWEAPTGGYLLQACFSTAVTTAHAITNSA</sequence>
<accession>F4QLK0</accession>
<evidence type="ECO:0000256" key="2">
    <source>
        <dbReference type="ARBA" id="ARBA00022630"/>
    </source>
</evidence>
<dbReference type="InterPro" id="IPR023166">
    <property type="entry name" value="BaiN-like_dom_sf"/>
</dbReference>